<reference evidence="1 2" key="1">
    <citation type="journal article" date="2019" name="Sci. Rep.">
        <title>Orb-weaving spider Araneus ventricosus genome elucidates the spidroin gene catalogue.</title>
        <authorList>
            <person name="Kono N."/>
            <person name="Nakamura H."/>
            <person name="Ohtoshi R."/>
            <person name="Moran D.A.P."/>
            <person name="Shinohara A."/>
            <person name="Yoshida Y."/>
            <person name="Fujiwara M."/>
            <person name="Mori M."/>
            <person name="Tomita M."/>
            <person name="Arakawa K."/>
        </authorList>
    </citation>
    <scope>NUCLEOTIDE SEQUENCE [LARGE SCALE GENOMIC DNA]</scope>
</reference>
<accession>A0A4Y2H0U8</accession>
<name>A0A4Y2H0U8_ARAVE</name>
<organism evidence="1 2">
    <name type="scientific">Araneus ventricosus</name>
    <name type="common">Orbweaver spider</name>
    <name type="synonym">Epeira ventricosa</name>
    <dbReference type="NCBI Taxonomy" id="182803"/>
    <lineage>
        <taxon>Eukaryota</taxon>
        <taxon>Metazoa</taxon>
        <taxon>Ecdysozoa</taxon>
        <taxon>Arthropoda</taxon>
        <taxon>Chelicerata</taxon>
        <taxon>Arachnida</taxon>
        <taxon>Araneae</taxon>
        <taxon>Araneomorphae</taxon>
        <taxon>Entelegynae</taxon>
        <taxon>Araneoidea</taxon>
        <taxon>Araneidae</taxon>
        <taxon>Araneus</taxon>
    </lineage>
</organism>
<protein>
    <submittedName>
        <fullName evidence="1">Uncharacterized protein</fullName>
    </submittedName>
</protein>
<dbReference type="Gene3D" id="2.40.70.10">
    <property type="entry name" value="Acid Proteases"/>
    <property type="match status" value="1"/>
</dbReference>
<evidence type="ECO:0000313" key="2">
    <source>
        <dbReference type="Proteomes" id="UP000499080"/>
    </source>
</evidence>
<dbReference type="OrthoDB" id="6431417at2759"/>
<dbReference type="PANTHER" id="PTHR22954:SF3">
    <property type="entry name" value="PROTEIN CBG08539"/>
    <property type="match status" value="1"/>
</dbReference>
<proteinExistence type="predicted"/>
<dbReference type="InterPro" id="IPR005312">
    <property type="entry name" value="DUF1759"/>
</dbReference>
<gene>
    <name evidence="1" type="ORF">AVEN_179338_1</name>
</gene>
<dbReference type="PANTHER" id="PTHR22954">
    <property type="entry name" value="RETROVIRAL PROTEASE-RELATED"/>
    <property type="match status" value="1"/>
</dbReference>
<dbReference type="EMBL" id="BGPR01001649">
    <property type="protein sequence ID" value="GBM58789.1"/>
    <property type="molecule type" value="Genomic_DNA"/>
</dbReference>
<dbReference type="InterPro" id="IPR021109">
    <property type="entry name" value="Peptidase_aspartic_dom_sf"/>
</dbReference>
<dbReference type="Pfam" id="PF03564">
    <property type="entry name" value="DUF1759"/>
    <property type="match status" value="1"/>
</dbReference>
<evidence type="ECO:0000313" key="1">
    <source>
        <dbReference type="EMBL" id="GBM58789.1"/>
    </source>
</evidence>
<dbReference type="AlphaFoldDB" id="A0A4Y2H0U8"/>
<keyword evidence="2" id="KW-1185">Reference proteome</keyword>
<comment type="caution">
    <text evidence="1">The sequence shown here is derived from an EMBL/GenBank/DDBJ whole genome shotgun (WGS) entry which is preliminary data.</text>
</comment>
<sequence length="310" mass="35032">MDKDDPKEQIAQLKIVRGRVKSSLTRLENTAEDLMLKNEILISLQRSEELIKEYEKLDAEVSVEDSEIVEFEDRYFSLKLKLQNKIDALNVSHSTTVERQNCPVVVQSNSNFRLPKINIPLFSGKFEDWMNFKDLFLSTVQSQTSLSNSQKFQYLKALLSDEPASLIKHIPLSNDSYEEAWGKLMDRALLDCGSESSYVSKSIINILGLKRKNDILSLSGISGVPAGITRGSVKLKVGSRFKVEDFVTVHAYILNKVTSQILVENMNTKDLDYLKGVTLSDEDFSRPSECDIILGSDCFFTTLRNGGIWV</sequence>
<dbReference type="Proteomes" id="UP000499080">
    <property type="component" value="Unassembled WGS sequence"/>
</dbReference>